<gene>
    <name evidence="1" type="ORF">F0U60_39455</name>
</gene>
<protein>
    <recommendedName>
        <fullName evidence="3">STAS/SEC14 domain-containing protein</fullName>
    </recommendedName>
</protein>
<evidence type="ECO:0000313" key="2">
    <source>
        <dbReference type="Proteomes" id="UP001611383"/>
    </source>
</evidence>
<sequence>MDRQPATGAFFDDSLWPLLIVRLVGQLSHAQFEAYLERMRSYLLRGERHLFIMDTSQSRSTSVDGKRRLQADWMDANEALLREWRLGTAFVIRSPFLGLAMRAFLHAKPLVTPYVVVSNLHEAAAWAAGRFEEAGLPLQAGLIREHFGLRVSRLEHSAR</sequence>
<dbReference type="EMBL" id="CP043494">
    <property type="protein sequence ID" value="WNG49525.1"/>
    <property type="molecule type" value="Genomic_DNA"/>
</dbReference>
<dbReference type="RefSeq" id="WP_395807517.1">
    <property type="nucleotide sequence ID" value="NZ_CP043494.1"/>
</dbReference>
<dbReference type="Proteomes" id="UP001611383">
    <property type="component" value="Chromosome"/>
</dbReference>
<keyword evidence="2" id="KW-1185">Reference proteome</keyword>
<proteinExistence type="predicted"/>
<organism evidence="1 2">
    <name type="scientific">Archangium minus</name>
    <dbReference type="NCBI Taxonomy" id="83450"/>
    <lineage>
        <taxon>Bacteria</taxon>
        <taxon>Pseudomonadati</taxon>
        <taxon>Myxococcota</taxon>
        <taxon>Myxococcia</taxon>
        <taxon>Myxococcales</taxon>
        <taxon>Cystobacterineae</taxon>
        <taxon>Archangiaceae</taxon>
        <taxon>Archangium</taxon>
    </lineage>
</organism>
<evidence type="ECO:0008006" key="3">
    <source>
        <dbReference type="Google" id="ProtNLM"/>
    </source>
</evidence>
<accession>A0ABY9X2C0</accession>
<reference evidence="1 2" key="1">
    <citation type="submission" date="2019-08" db="EMBL/GenBank/DDBJ databases">
        <title>Archangium and Cystobacter genomes.</title>
        <authorList>
            <person name="Chen I.-C.K."/>
            <person name="Wielgoss S."/>
        </authorList>
    </citation>
    <scope>NUCLEOTIDE SEQUENCE [LARGE SCALE GENOMIC DNA]</scope>
    <source>
        <strain evidence="1 2">Cbm 6</strain>
    </source>
</reference>
<evidence type="ECO:0000313" key="1">
    <source>
        <dbReference type="EMBL" id="WNG49525.1"/>
    </source>
</evidence>
<name>A0ABY9X2C0_9BACT</name>